<gene>
    <name evidence="3" type="ORF">ACHAWO_008033</name>
</gene>
<keyword evidence="4" id="KW-1185">Reference proteome</keyword>
<evidence type="ECO:0000256" key="2">
    <source>
        <dbReference type="SAM" id="Phobius"/>
    </source>
</evidence>
<dbReference type="InterPro" id="IPR007498">
    <property type="entry name" value="PqiA-like"/>
</dbReference>
<feature type="region of interest" description="Disordered" evidence="1">
    <location>
        <begin position="852"/>
        <end position="882"/>
    </location>
</feature>
<evidence type="ECO:0000256" key="1">
    <source>
        <dbReference type="SAM" id="MobiDB-lite"/>
    </source>
</evidence>
<feature type="transmembrane region" description="Helical" evidence="2">
    <location>
        <begin position="1128"/>
        <end position="1146"/>
    </location>
</feature>
<dbReference type="Proteomes" id="UP001530400">
    <property type="component" value="Unassembled WGS sequence"/>
</dbReference>
<dbReference type="PANTHER" id="PTHR34730:SF1">
    <property type="entry name" value="PARAQUAT-INDUCIBLE PROTEIN A"/>
    <property type="match status" value="1"/>
</dbReference>
<evidence type="ECO:0000313" key="4">
    <source>
        <dbReference type="Proteomes" id="UP001530400"/>
    </source>
</evidence>
<feature type="transmembrane region" description="Helical" evidence="2">
    <location>
        <begin position="920"/>
        <end position="940"/>
    </location>
</feature>
<protein>
    <submittedName>
        <fullName evidence="3">Uncharacterized protein</fullName>
    </submittedName>
</protein>
<name>A0ABD3P7X3_9STRA</name>
<keyword evidence="2" id="KW-1133">Transmembrane helix</keyword>
<reference evidence="3 4" key="1">
    <citation type="submission" date="2024-10" db="EMBL/GenBank/DDBJ databases">
        <title>Updated reference genomes for cyclostephanoid diatoms.</title>
        <authorList>
            <person name="Roberts W.R."/>
            <person name="Alverson A.J."/>
        </authorList>
    </citation>
    <scope>NUCLEOTIDE SEQUENCE [LARGE SCALE GENOMIC DNA]</scope>
    <source>
        <strain evidence="3 4">AJA010-31</strain>
    </source>
</reference>
<sequence>MQIHHGKNYETTSQTINELTCTNFQISNLRSSYTLPPPTSPALTPKNPTLHLTLSGISASCTGKYNAELLSGNVLAQVGGDATLDIEVASAPLSGQINTTYKHPSYTPPTNKGELPFPTLTILAKCITNFEVKELQFTGSISSKIIGLFSELIQDKLTEGLNGDVCRVIKKEAEGGLEKGLSVVGRYIAGLVYDPQNVEMGKGDWMGESVSRRLELDEQIVAASSSTRERDEISNFETRPINKVQWERDMPFLKRVLVTTNQFISRHMNEGLILQLLQKLSTWPASLTSAACTDCGFFFKGINGLIKSLTKGSGVVNIPIPETILNFHRNHTFAIPNYGNLTIVARQLQIGGLDNLTSLQLFQPRGDNMLSSALSSEDGLNITFLVDLTVVPSNEGEFHAGSLNESFLVSLNSSAFNFTVEMAVDLDAEIYNRLSVGSFMFGSYTIFDSNRNALHCILEVLTSVVFTSLRGSINLDVLQVMPVQSVNRVIVKDGNLEDDLDEMINNVMQMLLLQYPETVTESLGALIQTPARLFLNDAFSEYIGDSKKYPLHCANVDIPDKKVAMPLELDKNGAIVLFNEVIDKDSTIDAINSFMECLVDVISSNNLFAGHFFNMSIGEYTFVVHDVQFENVNRMYELGMLHPEMDAFHLSNHVGYGQAGKSGDNPAICFGMNIFQHGQVIGNIVVHANMVDFKLNAGTELKFDMNWLPQLKINDLLSHPQCISIPVQEMSFYGFNARMDVLHIEIGVVLSDGVSPGTSTSYSTDNSTELAYLMSNLMTEGAKLLETKMIHTANSFIKSGASTCKTPVNPQRTHASERSTAHAGLWTFLIVLAFMVGNAWLFMRGFKPQEPEGAANMAPAEARPRDSHADEEEKNSMTEPLLNDDGLDEVLELESPPRKFPLASSSSLMFHPSIQPAVKFGFPCTLVLALILFVASNISIGASVDLIITGSSGQQVTSANIYAFSLASTLQEMYQAGVYFLMLLILFCSGVWPYVKLLALMFCWMSSTRRLPPVKRERILYLLDSLGKFSLIDAYVLVLMMVAFRYGLEIGNLGAINVYITPTFGFYSFLFATIMSLVSGHVMLYLHRKTLMPKIPVYSGRHESLSRHIFEDKHGRGLVKLTRRFRRTIVVAMLLTFILICVGVNLKCFHFTFTGVGGIALGESRVRQFSLVSIGEHIPLSVQDPSKFGIHWIQTTYYFFAVAMPLVCLFCLFVLFVYPMTIKQQQKVFVVAEVTNAWSAIEVFVIAIVASLIEISPFSDSMVGQHCITLNQILSGWTGESGEELHQCFGVKSSLDASSAVLIIGVMLNSLLISTLHRFAHHAMWERIEREDRPDATEDETKTVRECASAHTFVSKLRQTQRIGTFMFDNVSFGPHSEYEVNFEDVLENEEPDAENFWTEWRKVVSVI</sequence>
<feature type="transmembrane region" description="Helical" evidence="2">
    <location>
        <begin position="978"/>
        <end position="1005"/>
    </location>
</feature>
<feature type="transmembrane region" description="Helical" evidence="2">
    <location>
        <begin position="1230"/>
        <end position="1253"/>
    </location>
</feature>
<dbReference type="Pfam" id="PF04403">
    <property type="entry name" value="PqiA"/>
    <property type="match status" value="2"/>
</dbReference>
<dbReference type="Gene3D" id="3.15.10.10">
    <property type="entry name" value="Bactericidal permeability-increasing protein, domain 1"/>
    <property type="match status" value="1"/>
</dbReference>
<feature type="transmembrane region" description="Helical" evidence="2">
    <location>
        <begin position="823"/>
        <end position="843"/>
    </location>
</feature>
<dbReference type="EMBL" id="JALLPJ020000741">
    <property type="protein sequence ID" value="KAL3784043.1"/>
    <property type="molecule type" value="Genomic_DNA"/>
</dbReference>
<proteinExistence type="predicted"/>
<feature type="transmembrane region" description="Helical" evidence="2">
    <location>
        <begin position="1064"/>
        <end position="1086"/>
    </location>
</feature>
<accession>A0ABD3P7X3</accession>
<feature type="transmembrane region" description="Helical" evidence="2">
    <location>
        <begin position="1197"/>
        <end position="1218"/>
    </location>
</feature>
<comment type="caution">
    <text evidence="3">The sequence shown here is derived from an EMBL/GenBank/DDBJ whole genome shotgun (WGS) entry which is preliminary data.</text>
</comment>
<dbReference type="PANTHER" id="PTHR34730">
    <property type="entry name" value="UNNAMED PRODUCT"/>
    <property type="match status" value="1"/>
</dbReference>
<keyword evidence="2" id="KW-0472">Membrane</keyword>
<organism evidence="3 4">
    <name type="scientific">Cyclotella atomus</name>
    <dbReference type="NCBI Taxonomy" id="382360"/>
    <lineage>
        <taxon>Eukaryota</taxon>
        <taxon>Sar</taxon>
        <taxon>Stramenopiles</taxon>
        <taxon>Ochrophyta</taxon>
        <taxon>Bacillariophyta</taxon>
        <taxon>Coscinodiscophyceae</taxon>
        <taxon>Thalassiosirophycidae</taxon>
        <taxon>Stephanodiscales</taxon>
        <taxon>Stephanodiscaceae</taxon>
        <taxon>Cyclotella</taxon>
    </lineage>
</organism>
<evidence type="ECO:0000313" key="3">
    <source>
        <dbReference type="EMBL" id="KAL3784043.1"/>
    </source>
</evidence>
<keyword evidence="2" id="KW-0812">Transmembrane</keyword>
<feature type="transmembrane region" description="Helical" evidence="2">
    <location>
        <begin position="1026"/>
        <end position="1044"/>
    </location>
</feature>
<feature type="transmembrane region" description="Helical" evidence="2">
    <location>
        <begin position="1300"/>
        <end position="1320"/>
    </location>
</feature>